<dbReference type="EMBL" id="CDMK01000001">
    <property type="protein sequence ID" value="CRI34254.1"/>
    <property type="molecule type" value="Genomic_DNA"/>
</dbReference>
<evidence type="ECO:0000256" key="4">
    <source>
        <dbReference type="ARBA" id="ARBA00022692"/>
    </source>
</evidence>
<dbReference type="GeneID" id="76196836"/>
<dbReference type="RefSeq" id="WP_015106347.1">
    <property type="nucleotide sequence ID" value="NZ_BSWR01000018.1"/>
</dbReference>
<evidence type="ECO:0000256" key="3">
    <source>
        <dbReference type="ARBA" id="ARBA00022475"/>
    </source>
</evidence>
<feature type="transmembrane region" description="Helical" evidence="7">
    <location>
        <begin position="293"/>
        <end position="312"/>
    </location>
</feature>
<evidence type="ECO:0000256" key="5">
    <source>
        <dbReference type="ARBA" id="ARBA00022989"/>
    </source>
</evidence>
<comment type="similarity">
    <text evidence="2">Belongs to the UPF0324 family.</text>
</comment>
<evidence type="ECO:0000313" key="9">
    <source>
        <dbReference type="Proteomes" id="UP000046090"/>
    </source>
</evidence>
<dbReference type="Proteomes" id="UP000046090">
    <property type="component" value="Unassembled WGS sequence"/>
</dbReference>
<dbReference type="STRING" id="1216962.BN341_5240"/>
<feature type="transmembrane region" description="Helical" evidence="7">
    <location>
        <begin position="98"/>
        <end position="116"/>
    </location>
</feature>
<organism evidence="8 9">
    <name type="scientific">Helicobacter heilmannii</name>
    <dbReference type="NCBI Taxonomy" id="35817"/>
    <lineage>
        <taxon>Bacteria</taxon>
        <taxon>Pseudomonadati</taxon>
        <taxon>Campylobacterota</taxon>
        <taxon>Epsilonproteobacteria</taxon>
        <taxon>Campylobacterales</taxon>
        <taxon>Helicobacteraceae</taxon>
        <taxon>Helicobacter</taxon>
    </lineage>
</organism>
<feature type="transmembrane region" description="Helical" evidence="7">
    <location>
        <begin position="38"/>
        <end position="62"/>
    </location>
</feature>
<evidence type="ECO:0000256" key="6">
    <source>
        <dbReference type="ARBA" id="ARBA00023136"/>
    </source>
</evidence>
<evidence type="ECO:0000256" key="7">
    <source>
        <dbReference type="SAM" id="Phobius"/>
    </source>
</evidence>
<feature type="transmembrane region" description="Helical" evidence="7">
    <location>
        <begin position="254"/>
        <end position="273"/>
    </location>
</feature>
<name>A0A0K2Y975_HELHE</name>
<keyword evidence="9" id="KW-1185">Reference proteome</keyword>
<protein>
    <submittedName>
        <fullName evidence="8">Putative membrane protein YeiH</fullName>
    </submittedName>
</protein>
<dbReference type="OrthoDB" id="9805703at2"/>
<keyword evidence="4 7" id="KW-0812">Transmembrane</keyword>
<evidence type="ECO:0000256" key="2">
    <source>
        <dbReference type="ARBA" id="ARBA00007977"/>
    </source>
</evidence>
<feature type="transmembrane region" description="Helical" evidence="7">
    <location>
        <begin position="157"/>
        <end position="180"/>
    </location>
</feature>
<comment type="subcellular location">
    <subcellularLocation>
        <location evidence="1">Cell membrane</location>
        <topology evidence="1">Multi-pass membrane protein</topology>
    </subcellularLocation>
</comment>
<keyword evidence="3" id="KW-1003">Cell membrane</keyword>
<proteinExistence type="inferred from homology"/>
<dbReference type="InterPro" id="IPR018383">
    <property type="entry name" value="UPF0324_pro"/>
</dbReference>
<dbReference type="PANTHER" id="PTHR30106:SF2">
    <property type="entry name" value="UPF0324 INNER MEMBRANE PROTEIN YEIH"/>
    <property type="match status" value="1"/>
</dbReference>
<reference evidence="9" key="1">
    <citation type="submission" date="2014-12" db="EMBL/GenBank/DDBJ databases">
        <authorList>
            <person name="Smet A."/>
        </authorList>
    </citation>
    <scope>NUCLEOTIDE SEQUENCE [LARGE SCALE GENOMIC DNA]</scope>
</reference>
<keyword evidence="6 7" id="KW-0472">Membrane</keyword>
<keyword evidence="5 7" id="KW-1133">Transmembrane helix</keyword>
<dbReference type="Pfam" id="PF03601">
    <property type="entry name" value="Cons_hypoth698"/>
    <property type="match status" value="1"/>
</dbReference>
<sequence length="348" mass="37468">MRHHQNTFLGIVLGLCVIGILVFASLKIAHLPFLTTHHISPLLVAVLIGLLGSFFYPKIAYWTHHGVHFSAKKLLRLGIILYGFNVTINDILHYGYTPLFIALVVVVGVFLLGVWLGGKMGLDRDLSMLVACGSAVCGAAAILALESVLKSPPFKGVVAVGTVIVFGLLAMFLYPFVYHLGWVPLSPLSEGVYIGATLHEVANVAGAASGISLEAEKVAVTIKMVRVIMLIPLLLAVSFYLKSTNTAHKHKVKLQVPWFAFIFLGMVVVHSYLQPLLGGFVPPDTLKHGVEMLRFGSVVCLVCAMGALGLQVELKKFLNLGGSAFILALILFIVLIFAGFGLVKVLMG</sequence>
<dbReference type="PANTHER" id="PTHR30106">
    <property type="entry name" value="INNER MEMBRANE PROTEIN YEIH-RELATED"/>
    <property type="match status" value="1"/>
</dbReference>
<accession>A0A0K2Y975</accession>
<dbReference type="GO" id="GO:0005886">
    <property type="term" value="C:plasma membrane"/>
    <property type="evidence" value="ECO:0007669"/>
    <property type="project" value="UniProtKB-SubCell"/>
</dbReference>
<feature type="transmembrane region" description="Helical" evidence="7">
    <location>
        <begin position="7"/>
        <end position="26"/>
    </location>
</feature>
<evidence type="ECO:0000256" key="1">
    <source>
        <dbReference type="ARBA" id="ARBA00004651"/>
    </source>
</evidence>
<feature type="transmembrane region" description="Helical" evidence="7">
    <location>
        <begin position="128"/>
        <end position="145"/>
    </location>
</feature>
<dbReference type="AlphaFoldDB" id="A0A0K2Y975"/>
<feature type="transmembrane region" description="Helical" evidence="7">
    <location>
        <begin position="324"/>
        <end position="347"/>
    </location>
</feature>
<gene>
    <name evidence="8" type="ORF">HHE01_11000</name>
</gene>
<evidence type="ECO:0000313" key="8">
    <source>
        <dbReference type="EMBL" id="CRI34254.1"/>
    </source>
</evidence>
<feature type="transmembrane region" description="Helical" evidence="7">
    <location>
        <begin position="224"/>
        <end position="242"/>
    </location>
</feature>